<sequence length="447" mass="49395">MFLLLLGVGAALKAQNLASDFVDIQPKLNSPLSRFGLGNPLDQIHAAAAGMGALETTYQNPWHLNIQNPASLASLQTTSFEVGIYARNAALSDRTTTANTWQGNLNYLALGFPLRNPINLSLDRIQNTWNAGMAFSLAPTTQVGYDLLVGDTDPDFGATSNILKGNGGAYRFTWSTAFRYRALSLGLNANYNFGKITNSRIVSFDDITESLATEFLEEYSINGFNVGYGLQYVHNFTKPNEEGEKIPTGKRVIFGLNGQIGRDIRTESSFLFRRFSPNGQLFVSDTLRSEAGQRGTLSLPASYSAGIAFEDINRLFVGVEYGRRLFGNYRNDAQPDVLADANRFAFGLQYIPDAGSYNQAWKRVRYRAGLRLEGDGRLVDGVQARRNAVTLGAGFPLRLPRQQVSFLDLAVEIGKFGVPDILDENYVQFTAGFSLNDNSWFFKRKLN</sequence>
<name>A0A923T7Q5_9BACT</name>
<comment type="caution">
    <text evidence="1">The sequence shown here is derived from an EMBL/GenBank/DDBJ whole genome shotgun (WGS) entry which is preliminary data.</text>
</comment>
<keyword evidence="2" id="KW-1185">Reference proteome</keyword>
<organism evidence="1 2">
    <name type="scientific">Neolewinella lacunae</name>
    <dbReference type="NCBI Taxonomy" id="1517758"/>
    <lineage>
        <taxon>Bacteria</taxon>
        <taxon>Pseudomonadati</taxon>
        <taxon>Bacteroidota</taxon>
        <taxon>Saprospiria</taxon>
        <taxon>Saprospirales</taxon>
        <taxon>Lewinellaceae</taxon>
        <taxon>Neolewinella</taxon>
    </lineage>
</organism>
<dbReference type="Proteomes" id="UP000650081">
    <property type="component" value="Unassembled WGS sequence"/>
</dbReference>
<accession>A0A923T7Q5</accession>
<protein>
    <submittedName>
        <fullName evidence="1">Uncharacterized protein</fullName>
    </submittedName>
</protein>
<gene>
    <name evidence="1" type="ORF">H9S92_06510</name>
</gene>
<dbReference type="EMBL" id="JACSIT010000078">
    <property type="protein sequence ID" value="MBC6993804.1"/>
    <property type="molecule type" value="Genomic_DNA"/>
</dbReference>
<dbReference type="Gene3D" id="2.40.160.60">
    <property type="entry name" value="Outer membrane protein transport protein (OMPP1/FadL/TodX)"/>
    <property type="match status" value="1"/>
</dbReference>
<proteinExistence type="predicted"/>
<reference evidence="1" key="1">
    <citation type="submission" date="2020-08" db="EMBL/GenBank/DDBJ databases">
        <title>Lewinella bacteria from marine environments.</title>
        <authorList>
            <person name="Zhong Y."/>
        </authorList>
    </citation>
    <scope>NUCLEOTIDE SEQUENCE</scope>
    <source>
        <strain evidence="1">KCTC 42187</strain>
    </source>
</reference>
<evidence type="ECO:0000313" key="1">
    <source>
        <dbReference type="EMBL" id="MBC6993804.1"/>
    </source>
</evidence>
<dbReference type="RefSeq" id="WP_187465903.1">
    <property type="nucleotide sequence ID" value="NZ_JACSIT010000078.1"/>
</dbReference>
<evidence type="ECO:0000313" key="2">
    <source>
        <dbReference type="Proteomes" id="UP000650081"/>
    </source>
</evidence>
<dbReference type="AlphaFoldDB" id="A0A923T7Q5"/>